<evidence type="ECO:0008006" key="4">
    <source>
        <dbReference type="Google" id="ProtNLM"/>
    </source>
</evidence>
<evidence type="ECO:0000313" key="2">
    <source>
        <dbReference type="EMBL" id="MEN0642007.1"/>
    </source>
</evidence>
<reference evidence="2 3" key="1">
    <citation type="submission" date="2024-03" db="EMBL/GenBank/DDBJ databases">
        <title>Bacilli Hybrid Assemblies.</title>
        <authorList>
            <person name="Kovac J."/>
        </authorList>
    </citation>
    <scope>NUCLEOTIDE SEQUENCE [LARGE SCALE GENOMIC DNA]</scope>
    <source>
        <strain evidence="2 3">FSL R7-0666</strain>
    </source>
</reference>
<keyword evidence="1" id="KW-0732">Signal</keyword>
<dbReference type="Proteomes" id="UP001418796">
    <property type="component" value="Unassembled WGS sequence"/>
</dbReference>
<accession>A0ABU9VDM6</accession>
<keyword evidence="3" id="KW-1185">Reference proteome</keyword>
<dbReference type="EMBL" id="JBCITK010000001">
    <property type="protein sequence ID" value="MEN0642007.1"/>
    <property type="molecule type" value="Genomic_DNA"/>
</dbReference>
<proteinExistence type="predicted"/>
<comment type="caution">
    <text evidence="2">The sequence shown here is derived from an EMBL/GenBank/DDBJ whole genome shotgun (WGS) entry which is preliminary data.</text>
</comment>
<protein>
    <recommendedName>
        <fullName evidence="4">Lipoprotein</fullName>
    </recommendedName>
</protein>
<dbReference type="PROSITE" id="PS51257">
    <property type="entry name" value="PROKAR_LIPOPROTEIN"/>
    <property type="match status" value="1"/>
</dbReference>
<sequence length="158" mass="17722">MGRRSLVLLVFSMFVFLFGCQAEDPNQSLPEGPTPSSSSPPLLTVTIDNKTIDTTLGSYCWGNVCTDSEDPLLIEKRKDGEPPSFDPNSLVTLSYSETEQPDTLHLIYQTKTDQTEVEVFHVEQEFELPEQAGIYYYRTFASWESGGDLSHAFRVAVE</sequence>
<feature type="chain" id="PRO_5047339331" description="Lipoprotein" evidence="1">
    <location>
        <begin position="23"/>
        <end position="158"/>
    </location>
</feature>
<evidence type="ECO:0000256" key="1">
    <source>
        <dbReference type="SAM" id="SignalP"/>
    </source>
</evidence>
<evidence type="ECO:0000313" key="3">
    <source>
        <dbReference type="Proteomes" id="UP001418796"/>
    </source>
</evidence>
<dbReference type="RefSeq" id="WP_343129169.1">
    <property type="nucleotide sequence ID" value="NZ_JBCITK010000001.1"/>
</dbReference>
<feature type="signal peptide" evidence="1">
    <location>
        <begin position="1"/>
        <end position="22"/>
    </location>
</feature>
<name>A0ABU9VDM6_9BACI</name>
<gene>
    <name evidence="2" type="ORF">MKY91_02375</name>
</gene>
<organism evidence="2 3">
    <name type="scientific">Alkalicoccobacillus gibsonii</name>
    <dbReference type="NCBI Taxonomy" id="79881"/>
    <lineage>
        <taxon>Bacteria</taxon>
        <taxon>Bacillati</taxon>
        <taxon>Bacillota</taxon>
        <taxon>Bacilli</taxon>
        <taxon>Bacillales</taxon>
        <taxon>Bacillaceae</taxon>
        <taxon>Alkalicoccobacillus</taxon>
    </lineage>
</organism>